<evidence type="ECO:0000259" key="1">
    <source>
        <dbReference type="Pfam" id="PF03992"/>
    </source>
</evidence>
<comment type="caution">
    <text evidence="2">The sequence shown here is derived from an EMBL/GenBank/DDBJ whole genome shotgun (WGS) entry which is preliminary data.</text>
</comment>
<evidence type="ECO:0000313" key="3">
    <source>
        <dbReference type="Proteomes" id="UP001501509"/>
    </source>
</evidence>
<dbReference type="Proteomes" id="UP001501509">
    <property type="component" value="Unassembled WGS sequence"/>
</dbReference>
<proteinExistence type="predicted"/>
<keyword evidence="3" id="KW-1185">Reference proteome</keyword>
<dbReference type="SUPFAM" id="SSF54909">
    <property type="entry name" value="Dimeric alpha+beta barrel"/>
    <property type="match status" value="1"/>
</dbReference>
<reference evidence="3" key="1">
    <citation type="journal article" date="2019" name="Int. J. Syst. Evol. Microbiol.">
        <title>The Global Catalogue of Microorganisms (GCM) 10K type strain sequencing project: providing services to taxonomists for standard genome sequencing and annotation.</title>
        <authorList>
            <consortium name="The Broad Institute Genomics Platform"/>
            <consortium name="The Broad Institute Genome Sequencing Center for Infectious Disease"/>
            <person name="Wu L."/>
            <person name="Ma J."/>
        </authorList>
    </citation>
    <scope>NUCLEOTIDE SEQUENCE [LARGE SCALE GENOMIC DNA]</scope>
    <source>
        <strain evidence="3">JCM 6833</strain>
    </source>
</reference>
<dbReference type="InterPro" id="IPR011008">
    <property type="entry name" value="Dimeric_a/b-barrel"/>
</dbReference>
<dbReference type="Pfam" id="PF03992">
    <property type="entry name" value="ABM"/>
    <property type="match status" value="1"/>
</dbReference>
<dbReference type="RefSeq" id="WP_344547618.1">
    <property type="nucleotide sequence ID" value="NZ_BAAATD010000014.1"/>
</dbReference>
<name>A0ABP6CZ86_9ACTN</name>
<feature type="domain" description="ABM" evidence="1">
    <location>
        <begin position="1"/>
        <end position="74"/>
    </location>
</feature>
<gene>
    <name evidence="2" type="ORF">GCM10010411_78980</name>
</gene>
<organism evidence="2 3">
    <name type="scientific">Actinomadura fulvescens</name>
    <dbReference type="NCBI Taxonomy" id="46160"/>
    <lineage>
        <taxon>Bacteria</taxon>
        <taxon>Bacillati</taxon>
        <taxon>Actinomycetota</taxon>
        <taxon>Actinomycetes</taxon>
        <taxon>Streptosporangiales</taxon>
        <taxon>Thermomonosporaceae</taxon>
        <taxon>Actinomadura</taxon>
    </lineage>
</organism>
<dbReference type="EMBL" id="BAAATD010000014">
    <property type="protein sequence ID" value="GAA2629557.1"/>
    <property type="molecule type" value="Genomic_DNA"/>
</dbReference>
<protein>
    <recommendedName>
        <fullName evidence="1">ABM domain-containing protein</fullName>
    </recommendedName>
</protein>
<dbReference type="InterPro" id="IPR007138">
    <property type="entry name" value="ABM_dom"/>
</dbReference>
<evidence type="ECO:0000313" key="2">
    <source>
        <dbReference type="EMBL" id="GAA2629557.1"/>
    </source>
</evidence>
<accession>A0ABP6CZ86</accession>
<dbReference type="Gene3D" id="3.30.70.100">
    <property type="match status" value="1"/>
</dbReference>
<sequence length="101" mass="11449">MIMRVWRTSVDEARTAEYERFAAEESLPMFRAQRGFQGLVFGRRDGVCVVTTFWTDHAAADALEVSPAYRDTVARITATGLLTGESRVERFEVHGSRFPPH</sequence>